<dbReference type="EMBL" id="CP014167">
    <property type="protein sequence ID" value="ANS74461.1"/>
    <property type="molecule type" value="Genomic_DNA"/>
</dbReference>
<dbReference type="PANTHER" id="PTHR39166">
    <property type="entry name" value="BLL1166 PROTEIN"/>
    <property type="match status" value="1"/>
</dbReference>
<proteinExistence type="predicted"/>
<dbReference type="Pfam" id="PF06042">
    <property type="entry name" value="NTP_transf_6"/>
    <property type="match status" value="1"/>
</dbReference>
<dbReference type="AlphaFoldDB" id="A0A1B1MZ57"/>
<evidence type="ECO:0000313" key="1">
    <source>
        <dbReference type="EMBL" id="ANS74461.1"/>
    </source>
</evidence>
<dbReference type="Proteomes" id="UP000092573">
    <property type="component" value="Chromosome"/>
</dbReference>
<dbReference type="OrthoDB" id="1901124at2"/>
<keyword evidence="2" id="KW-1185">Reference proteome</keyword>
<sequence>MSRVESRFKQYLLENDDLLRDLRLVKELQLPQSYIAAGYIRNYIWDRLHGFDYRGRHSDIDVIYYDPSDISEDKDTRLELEIKQLTGNPKWSVKNQARMHLRNGEPPYSSTWEAMRRWPETATAVGARMDEEDQLQWICPYGLKDLLELIVRRSPLYLDRDDYLQRIRKKDWKKAWPLLNVIED</sequence>
<evidence type="ECO:0000313" key="2">
    <source>
        <dbReference type="Proteomes" id="UP000092573"/>
    </source>
</evidence>
<dbReference type="KEGG" id="pyg:AWM70_07585"/>
<dbReference type="RefSeq" id="WP_068695155.1">
    <property type="nucleotide sequence ID" value="NZ_CP014167.1"/>
</dbReference>
<reference evidence="1 2" key="1">
    <citation type="submission" date="2016-01" db="EMBL/GenBank/DDBJ databases">
        <title>Complete Genome Sequence of Paenibacillus yonginensis DCY84, a novel Plant Growth-Promoting Bacteria with Elicitation of Induced Systemic Resistance.</title>
        <authorList>
            <person name="Kim Y.J."/>
            <person name="Yang D.C."/>
            <person name="Sukweenadhi J."/>
        </authorList>
    </citation>
    <scope>NUCLEOTIDE SEQUENCE [LARGE SCALE GENOMIC DNA]</scope>
    <source>
        <strain evidence="1 2">DCY84</strain>
    </source>
</reference>
<accession>A0A1B1MZ57</accession>
<name>A0A1B1MZ57_9BACL</name>
<evidence type="ECO:0008006" key="3">
    <source>
        <dbReference type="Google" id="ProtNLM"/>
    </source>
</evidence>
<dbReference type="InterPro" id="IPR009267">
    <property type="entry name" value="NTP_transf_6"/>
</dbReference>
<gene>
    <name evidence="1" type="ORF">AWM70_07585</name>
</gene>
<dbReference type="PANTHER" id="PTHR39166:SF1">
    <property type="entry name" value="BLL1166 PROTEIN"/>
    <property type="match status" value="1"/>
</dbReference>
<protein>
    <recommendedName>
        <fullName evidence="3">Nitrate reductase</fullName>
    </recommendedName>
</protein>
<organism evidence="1 2">
    <name type="scientific">Paenibacillus yonginensis</name>
    <dbReference type="NCBI Taxonomy" id="1462996"/>
    <lineage>
        <taxon>Bacteria</taxon>
        <taxon>Bacillati</taxon>
        <taxon>Bacillota</taxon>
        <taxon>Bacilli</taxon>
        <taxon>Bacillales</taxon>
        <taxon>Paenibacillaceae</taxon>
        <taxon>Paenibacillus</taxon>
    </lineage>
</organism>
<dbReference type="STRING" id="1462996.AWM70_07585"/>